<evidence type="ECO:0000313" key="1">
    <source>
        <dbReference type="EMBL" id="MEQ2254232.1"/>
    </source>
</evidence>
<organism evidence="1 2">
    <name type="scientific">Ilyodon furcidens</name>
    <name type="common">goldbreast splitfin</name>
    <dbReference type="NCBI Taxonomy" id="33524"/>
    <lineage>
        <taxon>Eukaryota</taxon>
        <taxon>Metazoa</taxon>
        <taxon>Chordata</taxon>
        <taxon>Craniata</taxon>
        <taxon>Vertebrata</taxon>
        <taxon>Euteleostomi</taxon>
        <taxon>Actinopterygii</taxon>
        <taxon>Neopterygii</taxon>
        <taxon>Teleostei</taxon>
        <taxon>Neoteleostei</taxon>
        <taxon>Acanthomorphata</taxon>
        <taxon>Ovalentaria</taxon>
        <taxon>Atherinomorphae</taxon>
        <taxon>Cyprinodontiformes</taxon>
        <taxon>Goodeidae</taxon>
        <taxon>Ilyodon</taxon>
    </lineage>
</organism>
<dbReference type="EMBL" id="JAHRIQ010104339">
    <property type="protein sequence ID" value="MEQ2254232.1"/>
    <property type="molecule type" value="Genomic_DNA"/>
</dbReference>
<name>A0ABV0VBU7_9TELE</name>
<proteinExistence type="predicted"/>
<reference evidence="1 2" key="1">
    <citation type="submission" date="2021-06" db="EMBL/GenBank/DDBJ databases">
        <authorList>
            <person name="Palmer J.M."/>
        </authorList>
    </citation>
    <scope>NUCLEOTIDE SEQUENCE [LARGE SCALE GENOMIC DNA]</scope>
    <source>
        <strain evidence="2">if_2019</strain>
        <tissue evidence="1">Muscle</tissue>
    </source>
</reference>
<gene>
    <name evidence="1" type="ORF">ILYODFUR_001609</name>
</gene>
<protein>
    <submittedName>
        <fullName evidence="1">Uncharacterized protein</fullName>
    </submittedName>
</protein>
<dbReference type="Proteomes" id="UP001482620">
    <property type="component" value="Unassembled WGS sequence"/>
</dbReference>
<evidence type="ECO:0000313" key="2">
    <source>
        <dbReference type="Proteomes" id="UP001482620"/>
    </source>
</evidence>
<accession>A0ABV0VBU7</accession>
<comment type="caution">
    <text evidence="1">The sequence shown here is derived from an EMBL/GenBank/DDBJ whole genome shotgun (WGS) entry which is preliminary data.</text>
</comment>
<sequence>MLTLGQVCNFIGSSGFRKCEEKHRSATTMWDSSVLLERSGDPESGRGKRIIWVLSIILASGKFSTPWASVGVVKPFLSTPIGPPFCSSECCLLQCAKATSTDAGPDPEITVVWRCVHRFC</sequence>
<keyword evidence="2" id="KW-1185">Reference proteome</keyword>